<protein>
    <submittedName>
        <fullName evidence="4">Propanediol utilization protein</fullName>
    </submittedName>
</protein>
<dbReference type="AlphaFoldDB" id="A0A429ZES3"/>
<evidence type="ECO:0000256" key="1">
    <source>
        <dbReference type="ARBA" id="ARBA00024322"/>
    </source>
</evidence>
<evidence type="ECO:0000313" key="5">
    <source>
        <dbReference type="Proteomes" id="UP000287239"/>
    </source>
</evidence>
<reference evidence="4 5" key="1">
    <citation type="submission" date="2017-05" db="EMBL/GenBank/DDBJ databases">
        <title>Vagococcus spp. assemblies.</title>
        <authorList>
            <person name="Gulvik C.A."/>
        </authorList>
    </citation>
    <scope>NUCLEOTIDE SEQUENCE [LARGE SCALE GENOMIC DNA]</scope>
    <source>
        <strain evidence="4 5">NCFB 2777</strain>
    </source>
</reference>
<sequence>MKKRIIQESVPGRQVTIAHIVAQPQPELYTKIGLSEHSGQALGILTITPGEGAIIAADIAAKAGPVNVAFMDRFSGAVMLTGEIAAVEVALEAVLKALNQRLKITSTAITKT</sequence>
<accession>A0A429ZES3</accession>
<dbReference type="EMBL" id="NGJU01000024">
    <property type="protein sequence ID" value="RST92177.1"/>
    <property type="molecule type" value="Genomic_DNA"/>
</dbReference>
<gene>
    <name evidence="4" type="ORF">CBF35_13435</name>
</gene>
<keyword evidence="2" id="KW-1283">Bacterial microcompartment</keyword>
<dbReference type="PROSITE" id="PS51931">
    <property type="entry name" value="BMC_CP"/>
    <property type="match status" value="1"/>
</dbReference>
<dbReference type="Proteomes" id="UP000287239">
    <property type="component" value="Unassembled WGS sequence"/>
</dbReference>
<dbReference type="PANTHER" id="PTHR40449:SF2">
    <property type="entry name" value="BACTERIAL MICROCOMPARTMENT SHELL PROTEIN EUTS"/>
    <property type="match status" value="1"/>
</dbReference>
<comment type="subcellular location">
    <subcellularLocation>
        <location evidence="1">Bacterial microcompartment</location>
    </subcellularLocation>
</comment>
<dbReference type="SUPFAM" id="SSF143414">
    <property type="entry name" value="CcmK-like"/>
    <property type="match status" value="1"/>
</dbReference>
<dbReference type="OrthoDB" id="9794459at2"/>
<organism evidence="4 5">
    <name type="scientific">Vagococcus salmoninarum</name>
    <dbReference type="NCBI Taxonomy" id="2739"/>
    <lineage>
        <taxon>Bacteria</taxon>
        <taxon>Bacillati</taxon>
        <taxon>Bacillota</taxon>
        <taxon>Bacilli</taxon>
        <taxon>Lactobacillales</taxon>
        <taxon>Enterococcaceae</taxon>
        <taxon>Vagococcus</taxon>
    </lineage>
</organism>
<dbReference type="PANTHER" id="PTHR40449">
    <property type="entry name" value="ETHANOLAMINE UTILIZATION PROTEIN EUTS"/>
    <property type="match status" value="1"/>
</dbReference>
<comment type="caution">
    <text evidence="4">The sequence shown here is derived from an EMBL/GenBank/DDBJ whole genome shotgun (WGS) entry which is preliminary data.</text>
</comment>
<dbReference type="SMART" id="SM00877">
    <property type="entry name" value="BMC"/>
    <property type="match status" value="1"/>
</dbReference>
<evidence type="ECO:0000259" key="3">
    <source>
        <dbReference type="PROSITE" id="PS51931"/>
    </source>
</evidence>
<feature type="domain" description="BMC circularly permuted" evidence="3">
    <location>
        <begin position="4"/>
        <end position="104"/>
    </location>
</feature>
<dbReference type="PIRSF" id="PIRSF012296">
    <property type="entry name" value="EutS_PduU"/>
    <property type="match status" value="1"/>
</dbReference>
<name>A0A429ZES3_9ENTE</name>
<dbReference type="InterPro" id="IPR000249">
    <property type="entry name" value="BMC_dom"/>
</dbReference>
<evidence type="ECO:0000313" key="4">
    <source>
        <dbReference type="EMBL" id="RST92177.1"/>
    </source>
</evidence>
<dbReference type="RefSeq" id="WP_126782001.1">
    <property type="nucleotide sequence ID" value="NZ_CAUQJP010000047.1"/>
</dbReference>
<dbReference type="InterPro" id="IPR009307">
    <property type="entry name" value="EutS/PduU/CutR"/>
</dbReference>
<dbReference type="Pfam" id="PF00936">
    <property type="entry name" value="BMC"/>
    <property type="match status" value="1"/>
</dbReference>
<proteinExistence type="predicted"/>
<dbReference type="GO" id="GO:0031469">
    <property type="term" value="C:bacterial microcompartment"/>
    <property type="evidence" value="ECO:0007669"/>
    <property type="project" value="UniProtKB-SubCell"/>
</dbReference>
<dbReference type="GeneID" id="98569347"/>
<keyword evidence="5" id="KW-1185">Reference proteome</keyword>
<evidence type="ECO:0000256" key="2">
    <source>
        <dbReference type="ARBA" id="ARBA00024446"/>
    </source>
</evidence>
<dbReference type="InterPro" id="IPR044870">
    <property type="entry name" value="BMC_CP"/>
</dbReference>
<dbReference type="Gene3D" id="3.30.70.1710">
    <property type="match status" value="1"/>
</dbReference>
<dbReference type="InterPro" id="IPR037233">
    <property type="entry name" value="CcmK-like_sf"/>
</dbReference>